<dbReference type="OrthoDB" id="9799872at2"/>
<proteinExistence type="predicted"/>
<dbReference type="PANTHER" id="PTHR20883">
    <property type="entry name" value="PHYTANOYL-COA DIOXYGENASE DOMAIN CONTAINING 1"/>
    <property type="match status" value="1"/>
</dbReference>
<organism evidence="2 3">
    <name type="scientific">Pseudomonas fluorescens</name>
    <dbReference type="NCBI Taxonomy" id="294"/>
    <lineage>
        <taxon>Bacteria</taxon>
        <taxon>Pseudomonadati</taxon>
        <taxon>Pseudomonadota</taxon>
        <taxon>Gammaproteobacteria</taxon>
        <taxon>Pseudomonadales</taxon>
        <taxon>Pseudomonadaceae</taxon>
        <taxon>Pseudomonas</taxon>
    </lineage>
</organism>
<name>A0A1T2YJR6_PSEFL</name>
<evidence type="ECO:0000313" key="2">
    <source>
        <dbReference type="EMBL" id="OPA92385.1"/>
    </source>
</evidence>
<dbReference type="Gene3D" id="2.60.120.620">
    <property type="entry name" value="q2cbj1_9rhob like domain"/>
    <property type="match status" value="1"/>
</dbReference>
<accession>A0A1T2YJR6</accession>
<dbReference type="GO" id="GO:0016706">
    <property type="term" value="F:2-oxoglutarate-dependent dioxygenase activity"/>
    <property type="evidence" value="ECO:0007669"/>
    <property type="project" value="UniProtKB-ARBA"/>
</dbReference>
<evidence type="ECO:0000313" key="3">
    <source>
        <dbReference type="Proteomes" id="UP000190965"/>
    </source>
</evidence>
<dbReference type="RefSeq" id="WP_078740987.1">
    <property type="nucleotide sequence ID" value="NZ_MSDF01000021.1"/>
</dbReference>
<gene>
    <name evidence="2" type="ORF">BFW87_17385</name>
</gene>
<dbReference type="SUPFAM" id="SSF51197">
    <property type="entry name" value="Clavaminate synthase-like"/>
    <property type="match status" value="1"/>
</dbReference>
<evidence type="ECO:0008006" key="4">
    <source>
        <dbReference type="Google" id="ProtNLM"/>
    </source>
</evidence>
<dbReference type="EMBL" id="MSDF01000021">
    <property type="protein sequence ID" value="OPA92385.1"/>
    <property type="molecule type" value="Genomic_DNA"/>
</dbReference>
<comment type="cofactor">
    <cofactor evidence="1">
        <name>Fe(2+)</name>
        <dbReference type="ChEBI" id="CHEBI:29033"/>
    </cofactor>
</comment>
<sequence length="284" mass="32299">MDFLNFFAKKKAVNVSKEQWDNEGFYALPGFYSAKEIDDARSAQEHAWSQSHERIVVDDLVTGLRKRLKDVDSTDRDTHRFKLNDLYLELPEVRNLAINPRITPILNDLLGETTVLCNSLSFDQGSSQPDHVDAIYMTPKTPYNLIAIWVALEDCHLDAGPLRYYPGSHKIKQHVFSSGATHFVPDEMDEWHDYMQGEVSRLELAPKIFAAKKGDVFIWSCYLLHGGSQINDPSRTRKSLVFHYYSENDCTDSPDLVAKDGGLWMYRAHQPVPGEAQGSLPPKP</sequence>
<comment type="caution">
    <text evidence="2">The sequence shown here is derived from an EMBL/GenBank/DDBJ whole genome shotgun (WGS) entry which is preliminary data.</text>
</comment>
<dbReference type="GO" id="GO:0005506">
    <property type="term" value="F:iron ion binding"/>
    <property type="evidence" value="ECO:0007669"/>
    <property type="project" value="UniProtKB-ARBA"/>
</dbReference>
<dbReference type="AlphaFoldDB" id="A0A1T2YJR6"/>
<dbReference type="Pfam" id="PF05721">
    <property type="entry name" value="PhyH"/>
    <property type="match status" value="1"/>
</dbReference>
<dbReference type="InterPro" id="IPR008775">
    <property type="entry name" value="Phytyl_CoA_dOase-like"/>
</dbReference>
<reference evidence="2 3" key="1">
    <citation type="submission" date="2016-12" db="EMBL/GenBank/DDBJ databases">
        <title>Draft genome sequences of seven strains of Pseudomonas fluorescens that produce 4-formylaminooxyvinylglycine.</title>
        <authorList>
            <person name="Okrent R.A."/>
            <person name="Manning V.A."/>
            <person name="Trippe K.M."/>
        </authorList>
    </citation>
    <scope>NUCLEOTIDE SEQUENCE [LARGE SCALE GENOMIC DNA]</scope>
    <source>
        <strain evidence="2 3">P5A</strain>
    </source>
</reference>
<dbReference type="Proteomes" id="UP000190965">
    <property type="component" value="Unassembled WGS sequence"/>
</dbReference>
<evidence type="ECO:0000256" key="1">
    <source>
        <dbReference type="ARBA" id="ARBA00001954"/>
    </source>
</evidence>
<dbReference type="PANTHER" id="PTHR20883:SF48">
    <property type="entry name" value="ECTOINE DIOXYGENASE"/>
    <property type="match status" value="1"/>
</dbReference>
<protein>
    <recommendedName>
        <fullName evidence="4">Phytanoyl-CoA dioxygenase</fullName>
    </recommendedName>
</protein>